<feature type="region of interest" description="Disordered" evidence="1">
    <location>
        <begin position="59"/>
        <end position="82"/>
    </location>
</feature>
<evidence type="ECO:0000256" key="1">
    <source>
        <dbReference type="SAM" id="MobiDB-lite"/>
    </source>
</evidence>
<dbReference type="Proteomes" id="UP000179023">
    <property type="component" value="Unassembled WGS sequence"/>
</dbReference>
<dbReference type="EMBL" id="MHQI01000025">
    <property type="protein sequence ID" value="OHA00162.1"/>
    <property type="molecule type" value="Genomic_DNA"/>
</dbReference>
<evidence type="ECO:0000256" key="2">
    <source>
        <dbReference type="SAM" id="Phobius"/>
    </source>
</evidence>
<sequence>MHEEKNTMLWAFVALALIVGAGAGYFFGNSKGRSGLLAEQKAAEEAALKAAQEEIVKQANPFEESANPFEGGYQNPFGGSGN</sequence>
<protein>
    <submittedName>
        <fullName evidence="3">Uncharacterized protein</fullName>
    </submittedName>
</protein>
<evidence type="ECO:0000313" key="4">
    <source>
        <dbReference type="Proteomes" id="UP000179023"/>
    </source>
</evidence>
<feature type="transmembrane region" description="Helical" evidence="2">
    <location>
        <begin position="7"/>
        <end position="27"/>
    </location>
</feature>
<keyword evidence="2" id="KW-1133">Transmembrane helix</keyword>
<keyword evidence="2" id="KW-0812">Transmembrane</keyword>
<evidence type="ECO:0000313" key="3">
    <source>
        <dbReference type="EMBL" id="OHA00162.1"/>
    </source>
</evidence>
<keyword evidence="2" id="KW-0472">Membrane</keyword>
<reference evidence="3 4" key="1">
    <citation type="journal article" date="2016" name="Nat. Commun.">
        <title>Thousands of microbial genomes shed light on interconnected biogeochemical processes in an aquifer system.</title>
        <authorList>
            <person name="Anantharaman K."/>
            <person name="Brown C.T."/>
            <person name="Hug L.A."/>
            <person name="Sharon I."/>
            <person name="Castelle C.J."/>
            <person name="Probst A.J."/>
            <person name="Thomas B.C."/>
            <person name="Singh A."/>
            <person name="Wilkins M.J."/>
            <person name="Karaoz U."/>
            <person name="Brodie E.L."/>
            <person name="Williams K.H."/>
            <person name="Hubbard S.S."/>
            <person name="Banfield J.F."/>
        </authorList>
    </citation>
    <scope>NUCLEOTIDE SEQUENCE [LARGE SCALE GENOMIC DNA]</scope>
</reference>
<dbReference type="AlphaFoldDB" id="A0A1G2KNI9"/>
<accession>A0A1G2KNI9</accession>
<comment type="caution">
    <text evidence="3">The sequence shown here is derived from an EMBL/GenBank/DDBJ whole genome shotgun (WGS) entry which is preliminary data.</text>
</comment>
<proteinExistence type="predicted"/>
<gene>
    <name evidence="3" type="ORF">A3C07_04870</name>
</gene>
<name>A0A1G2KNI9_9BACT</name>
<organism evidence="3 4">
    <name type="scientific">Candidatus Sungbacteria bacterium RIFCSPHIGHO2_02_FULL_47_11</name>
    <dbReference type="NCBI Taxonomy" id="1802270"/>
    <lineage>
        <taxon>Bacteria</taxon>
        <taxon>Candidatus Sungiibacteriota</taxon>
    </lineage>
</organism>